<evidence type="ECO:0000256" key="10">
    <source>
        <dbReference type="ARBA" id="ARBA00052101"/>
    </source>
</evidence>
<organism evidence="13 14">
    <name type="scientific">Alteriqipengyuania lutimaris</name>
    <dbReference type="NCBI Taxonomy" id="1538146"/>
    <lineage>
        <taxon>Bacteria</taxon>
        <taxon>Pseudomonadati</taxon>
        <taxon>Pseudomonadota</taxon>
        <taxon>Alphaproteobacteria</taxon>
        <taxon>Sphingomonadales</taxon>
        <taxon>Erythrobacteraceae</taxon>
        <taxon>Alteriqipengyuania</taxon>
    </lineage>
</organism>
<evidence type="ECO:0000313" key="14">
    <source>
        <dbReference type="Proteomes" id="UP000254101"/>
    </source>
</evidence>
<dbReference type="InterPro" id="IPR018484">
    <property type="entry name" value="FGGY_N"/>
</dbReference>
<keyword evidence="5" id="KW-0547">Nucleotide-binding</keyword>
<dbReference type="Pfam" id="PF00370">
    <property type="entry name" value="FGGY_N"/>
    <property type="match status" value="1"/>
</dbReference>
<evidence type="ECO:0000256" key="2">
    <source>
        <dbReference type="ARBA" id="ARBA00009156"/>
    </source>
</evidence>
<name>A0A395LKR8_9SPHN</name>
<dbReference type="PANTHER" id="PTHR10196:SF78">
    <property type="entry name" value="GLYCEROL KINASE"/>
    <property type="match status" value="1"/>
</dbReference>
<dbReference type="PANTHER" id="PTHR10196">
    <property type="entry name" value="SUGAR KINASE"/>
    <property type="match status" value="1"/>
</dbReference>
<dbReference type="SUPFAM" id="SSF53067">
    <property type="entry name" value="Actin-like ATPase domain"/>
    <property type="match status" value="2"/>
</dbReference>
<keyword evidence="14" id="KW-1185">Reference proteome</keyword>
<proteinExistence type="inferred from homology"/>
<dbReference type="RefSeq" id="WP_115493280.1">
    <property type="nucleotide sequence ID" value="NZ_JACHWW010000002.1"/>
</dbReference>
<evidence type="ECO:0000256" key="9">
    <source>
        <dbReference type="ARBA" id="ARBA00043149"/>
    </source>
</evidence>
<evidence type="ECO:0000256" key="1">
    <source>
        <dbReference type="ARBA" id="ARBA00005190"/>
    </source>
</evidence>
<evidence type="ECO:0000256" key="8">
    <source>
        <dbReference type="ARBA" id="ARBA00022840"/>
    </source>
</evidence>
<evidence type="ECO:0000256" key="5">
    <source>
        <dbReference type="ARBA" id="ARBA00022741"/>
    </source>
</evidence>
<evidence type="ECO:0000256" key="4">
    <source>
        <dbReference type="ARBA" id="ARBA00022679"/>
    </source>
</evidence>
<dbReference type="GO" id="GO:0005524">
    <property type="term" value="F:ATP binding"/>
    <property type="evidence" value="ECO:0007669"/>
    <property type="project" value="UniProtKB-KW"/>
</dbReference>
<dbReference type="FunFam" id="3.30.420.40:FF:000007">
    <property type="entry name" value="Glycerol kinase"/>
    <property type="match status" value="1"/>
</dbReference>
<dbReference type="GO" id="GO:0006072">
    <property type="term" value="P:glycerol-3-phosphate metabolic process"/>
    <property type="evidence" value="ECO:0007669"/>
    <property type="project" value="InterPro"/>
</dbReference>
<keyword evidence="4 13" id="KW-0808">Transferase</keyword>
<evidence type="ECO:0000256" key="3">
    <source>
        <dbReference type="ARBA" id="ARBA00012099"/>
    </source>
</evidence>
<dbReference type="NCBIfam" id="TIGR01311">
    <property type="entry name" value="glycerol_kin"/>
    <property type="match status" value="1"/>
</dbReference>
<dbReference type="PIRSF" id="PIRSF000538">
    <property type="entry name" value="GlpK"/>
    <property type="match status" value="1"/>
</dbReference>
<dbReference type="GO" id="GO:0004370">
    <property type="term" value="F:glycerol kinase activity"/>
    <property type="evidence" value="ECO:0007669"/>
    <property type="project" value="UniProtKB-EC"/>
</dbReference>
<dbReference type="Pfam" id="PF02782">
    <property type="entry name" value="FGGY_C"/>
    <property type="match status" value="1"/>
</dbReference>
<dbReference type="CDD" id="cd07786">
    <property type="entry name" value="FGGY_EcGK_like"/>
    <property type="match status" value="1"/>
</dbReference>
<feature type="domain" description="Carbohydrate kinase FGGY C-terminal" evidence="12">
    <location>
        <begin position="260"/>
        <end position="447"/>
    </location>
</feature>
<dbReference type="NCBIfam" id="NF000756">
    <property type="entry name" value="PRK00047.1"/>
    <property type="match status" value="1"/>
</dbReference>
<dbReference type="InterPro" id="IPR000577">
    <property type="entry name" value="Carb_kinase_FGGY"/>
</dbReference>
<evidence type="ECO:0000256" key="6">
    <source>
        <dbReference type="ARBA" id="ARBA00022777"/>
    </source>
</evidence>
<protein>
    <recommendedName>
        <fullName evidence="3">glycerol kinase</fullName>
        <ecNumber evidence="3">2.7.1.30</ecNumber>
    </recommendedName>
    <alternativeName>
        <fullName evidence="9">ATP:glycerol 3-phosphotransferase</fullName>
    </alternativeName>
</protein>
<dbReference type="FunFam" id="3.30.420.40:FF:000008">
    <property type="entry name" value="Glycerol kinase"/>
    <property type="match status" value="1"/>
</dbReference>
<dbReference type="EC" id="2.7.1.30" evidence="3"/>
<comment type="caution">
    <text evidence="13">The sequence shown here is derived from an EMBL/GenBank/DDBJ whole genome shotgun (WGS) entry which is preliminary data.</text>
</comment>
<keyword evidence="7" id="KW-0319">Glycerol metabolism</keyword>
<dbReference type="InterPro" id="IPR005999">
    <property type="entry name" value="Glycerol_kin"/>
</dbReference>
<reference evidence="13 14" key="1">
    <citation type="submission" date="2018-07" db="EMBL/GenBank/DDBJ databases">
        <title>Erythrobacter nanhaiensis sp. nov., a novel member of the genus Erythrobacter isolated from the South China Sea.</title>
        <authorList>
            <person name="Chen X."/>
            <person name="Liu J."/>
        </authorList>
    </citation>
    <scope>NUCLEOTIDE SEQUENCE [LARGE SCALE GENOMIC DNA]</scope>
    <source>
        <strain evidence="13 14">S-5</strain>
    </source>
</reference>
<dbReference type="GO" id="GO:0005829">
    <property type="term" value="C:cytosol"/>
    <property type="evidence" value="ECO:0007669"/>
    <property type="project" value="TreeGrafter"/>
</dbReference>
<sequence>MTTGILAIDQGTTSTRAIIFDQAMKVVATSQCELRQIYPHSGWVEHDAEEIWQATQQTTRAAIAEAAAEGVSVKALGITNQRETVVVWDRATGKPIHNAIVWQDRRTAPQCKALAQQGAEALIAERTGLLLDPYFSATKIGWLLDNVDGAREAAPAGKLACGTIDSFLLWHLTQGRVHATDVTNASRTSLYNIETLQWDDELLDLFGVPRAMLPEVRDCDADFGETRIEGCDAPIPVRGIAGDQQAALIGQQCFAPGEAKSTYGTGGFILLNTGEEIVRSDHRLISTIAYRLRGKVAYALEGSIFIAGAGVQWLRDNLALMDDAAESEAMARGLEHGTDVYFVPALTGLGAPHWLPDARGAIFGLSRATGPEQIAAAMLEAVGFQTADLTQAMASDGIAAATMRVDGGMVHNDWMCQFLADILDLTIERPANLETTAVGAAFVAGRALDILPEDIDLRQGEGEDGGEGARFTSQMDAAIRARKLAAWHKAVEATKAFASGA</sequence>
<dbReference type="Proteomes" id="UP000254101">
    <property type="component" value="Unassembled WGS sequence"/>
</dbReference>
<evidence type="ECO:0000256" key="7">
    <source>
        <dbReference type="ARBA" id="ARBA00022798"/>
    </source>
</evidence>
<evidence type="ECO:0000259" key="12">
    <source>
        <dbReference type="Pfam" id="PF02782"/>
    </source>
</evidence>
<dbReference type="InterPro" id="IPR018485">
    <property type="entry name" value="FGGY_C"/>
</dbReference>
<gene>
    <name evidence="13" type="primary">glpK</name>
    <name evidence="13" type="ORF">DL238_15210</name>
</gene>
<dbReference type="Gene3D" id="3.30.420.40">
    <property type="match status" value="2"/>
</dbReference>
<evidence type="ECO:0000313" key="13">
    <source>
        <dbReference type="EMBL" id="RDS76014.1"/>
    </source>
</evidence>
<comment type="pathway">
    <text evidence="1">Polyol metabolism; glycerol degradation via glycerol kinase pathway; sn-glycerol 3-phosphate from glycerol: step 1/1.</text>
</comment>
<comment type="catalytic activity">
    <reaction evidence="10">
        <text>glycerol + ATP = sn-glycerol 3-phosphate + ADP + H(+)</text>
        <dbReference type="Rhea" id="RHEA:21644"/>
        <dbReference type="ChEBI" id="CHEBI:15378"/>
        <dbReference type="ChEBI" id="CHEBI:17754"/>
        <dbReference type="ChEBI" id="CHEBI:30616"/>
        <dbReference type="ChEBI" id="CHEBI:57597"/>
        <dbReference type="ChEBI" id="CHEBI:456216"/>
        <dbReference type="EC" id="2.7.1.30"/>
    </reaction>
</comment>
<keyword evidence="8" id="KW-0067">ATP-binding</keyword>
<comment type="similarity">
    <text evidence="2">Belongs to the FGGY kinase family.</text>
</comment>
<evidence type="ECO:0000259" key="11">
    <source>
        <dbReference type="Pfam" id="PF00370"/>
    </source>
</evidence>
<dbReference type="AlphaFoldDB" id="A0A395LKR8"/>
<keyword evidence="6 13" id="KW-0418">Kinase</keyword>
<accession>A0A395LKR8</accession>
<dbReference type="OrthoDB" id="9805576at2"/>
<dbReference type="InterPro" id="IPR043129">
    <property type="entry name" value="ATPase_NBD"/>
</dbReference>
<feature type="domain" description="Carbohydrate kinase FGGY N-terminal" evidence="11">
    <location>
        <begin position="5"/>
        <end position="250"/>
    </location>
</feature>
<dbReference type="GO" id="GO:0019563">
    <property type="term" value="P:glycerol catabolic process"/>
    <property type="evidence" value="ECO:0007669"/>
    <property type="project" value="TreeGrafter"/>
</dbReference>
<dbReference type="EMBL" id="QRBB01000002">
    <property type="protein sequence ID" value="RDS76014.1"/>
    <property type="molecule type" value="Genomic_DNA"/>
</dbReference>